<protein>
    <recommendedName>
        <fullName evidence="2">Ig-like domain-containing protein</fullName>
    </recommendedName>
</protein>
<dbReference type="PANTHER" id="PTHR15360">
    <property type="entry name" value="PLATELET-DERIVED GROWTH FACTOR RECEPTOR LIKE"/>
    <property type="match status" value="1"/>
</dbReference>
<feature type="chain" id="PRO_5035213113" description="Ig-like domain-containing protein" evidence="1">
    <location>
        <begin position="22"/>
        <end position="432"/>
    </location>
</feature>
<dbReference type="OrthoDB" id="6402680at2759"/>
<name>A0A8J2RIC7_9CRUS</name>
<keyword evidence="1" id="KW-0732">Signal</keyword>
<dbReference type="InterPro" id="IPR007110">
    <property type="entry name" value="Ig-like_dom"/>
</dbReference>
<dbReference type="Proteomes" id="UP000789390">
    <property type="component" value="Unassembled WGS sequence"/>
</dbReference>
<keyword evidence="4" id="KW-1185">Reference proteome</keyword>
<proteinExistence type="predicted"/>
<dbReference type="Gene3D" id="2.60.40.10">
    <property type="entry name" value="Immunoglobulins"/>
    <property type="match status" value="2"/>
</dbReference>
<dbReference type="InterPro" id="IPR042495">
    <property type="entry name" value="PDGFRL"/>
</dbReference>
<evidence type="ECO:0000313" key="3">
    <source>
        <dbReference type="EMBL" id="CAH0103682.1"/>
    </source>
</evidence>
<organism evidence="3 4">
    <name type="scientific">Daphnia galeata</name>
    <dbReference type="NCBI Taxonomy" id="27404"/>
    <lineage>
        <taxon>Eukaryota</taxon>
        <taxon>Metazoa</taxon>
        <taxon>Ecdysozoa</taxon>
        <taxon>Arthropoda</taxon>
        <taxon>Crustacea</taxon>
        <taxon>Branchiopoda</taxon>
        <taxon>Diplostraca</taxon>
        <taxon>Cladocera</taxon>
        <taxon>Anomopoda</taxon>
        <taxon>Daphniidae</taxon>
        <taxon>Daphnia</taxon>
    </lineage>
</organism>
<accession>A0A8J2RIC7</accession>
<evidence type="ECO:0000313" key="4">
    <source>
        <dbReference type="Proteomes" id="UP000789390"/>
    </source>
</evidence>
<comment type="caution">
    <text evidence="3">The sequence shown here is derived from an EMBL/GenBank/DDBJ whole genome shotgun (WGS) entry which is preliminary data.</text>
</comment>
<gene>
    <name evidence="3" type="ORF">DGAL_LOCUS6264</name>
</gene>
<dbReference type="PANTHER" id="PTHR15360:SF4">
    <property type="entry name" value="PROTEIN KINASE DOMAIN-CONTAINING PROTEIN"/>
    <property type="match status" value="1"/>
</dbReference>
<sequence>MVLTNSTKLAIVLILTLTLLANEIVSTDDTVTYSVKNLFSEAYNPYKQKVIEQGTQTLTLTCLEKLESYSRQTPMDDKFQWKGPNEGTQKRLNVTNFRNETHLISTATLENTTIYDTGYYRCDCRCQTYRCRVYDLRYIYIASRENLFFMDVRGQGVRKAGSKIISQPGDSIAIPLKVTHPDVRISVYRQTREIGVEPQNEFSKVFDSTSRIENSRWSFDPRVGLTLKNTTIFDSTYYYFVGYVESFVVNIKHDKEMKEFLNRILPLDKVNVPDVKKFLLVIKGVELELEGSPSNPVEGSNVTLICSTSNNVLPFMPTWKYHGIPAERTQYGYSNRGPTESYKFPEGSQIFLQQPNKDIQIKTERKWSDFYFYKSQLTLHNVSLDTNYTSFGCGFNRDWNQQFKVISFTIEGITNQNFNRNFNVILNQTQFI</sequence>
<dbReference type="AlphaFoldDB" id="A0A8J2RIC7"/>
<feature type="domain" description="Ig-like" evidence="2">
    <location>
        <begin position="51"/>
        <end position="122"/>
    </location>
</feature>
<dbReference type="InterPro" id="IPR013783">
    <property type="entry name" value="Ig-like_fold"/>
</dbReference>
<reference evidence="3" key="1">
    <citation type="submission" date="2021-11" db="EMBL/GenBank/DDBJ databases">
        <authorList>
            <person name="Schell T."/>
        </authorList>
    </citation>
    <scope>NUCLEOTIDE SEQUENCE</scope>
    <source>
        <strain evidence="3">M5</strain>
    </source>
</reference>
<evidence type="ECO:0000256" key="1">
    <source>
        <dbReference type="SAM" id="SignalP"/>
    </source>
</evidence>
<evidence type="ECO:0000259" key="2">
    <source>
        <dbReference type="PROSITE" id="PS50835"/>
    </source>
</evidence>
<dbReference type="PROSITE" id="PS50835">
    <property type="entry name" value="IG_LIKE"/>
    <property type="match status" value="1"/>
</dbReference>
<dbReference type="EMBL" id="CAKKLH010000112">
    <property type="protein sequence ID" value="CAH0103682.1"/>
    <property type="molecule type" value="Genomic_DNA"/>
</dbReference>
<feature type="signal peptide" evidence="1">
    <location>
        <begin position="1"/>
        <end position="21"/>
    </location>
</feature>